<dbReference type="InterPro" id="IPR018253">
    <property type="entry name" value="DnaJ_domain_CS"/>
</dbReference>
<dbReference type="PROSITE" id="PS50076">
    <property type="entry name" value="DNAJ_2"/>
    <property type="match status" value="1"/>
</dbReference>
<dbReference type="InterPro" id="IPR001623">
    <property type="entry name" value="DnaJ_domain"/>
</dbReference>
<reference evidence="5" key="1">
    <citation type="submission" date="2023-04" db="EMBL/GenBank/DDBJ databases">
        <title>Candida boidinii NBRC 10035.</title>
        <authorList>
            <person name="Ichikawa N."/>
            <person name="Sato H."/>
            <person name="Tonouchi N."/>
        </authorList>
    </citation>
    <scope>NUCLEOTIDE SEQUENCE</scope>
    <source>
        <strain evidence="5">NBRC 10035</strain>
    </source>
</reference>
<dbReference type="Gene3D" id="1.10.287.110">
    <property type="entry name" value="DnaJ domain"/>
    <property type="match status" value="1"/>
</dbReference>
<feature type="domain" description="J" evidence="4">
    <location>
        <begin position="6"/>
        <end position="71"/>
    </location>
</feature>
<dbReference type="AlphaFoldDB" id="A0A9W6WH38"/>
<feature type="compositionally biased region" description="Basic and acidic residues" evidence="3">
    <location>
        <begin position="124"/>
        <end position="145"/>
    </location>
</feature>
<dbReference type="PANTHER" id="PTHR45006:SF1">
    <property type="entry name" value="DNAJ-LIKE PROTEIN 1"/>
    <property type="match status" value="1"/>
</dbReference>
<feature type="compositionally biased region" description="Basic and acidic residues" evidence="3">
    <location>
        <begin position="356"/>
        <end position="375"/>
    </location>
</feature>
<dbReference type="Proteomes" id="UP001165120">
    <property type="component" value="Unassembled WGS sequence"/>
</dbReference>
<evidence type="ECO:0000313" key="5">
    <source>
        <dbReference type="EMBL" id="GME71571.1"/>
    </source>
</evidence>
<dbReference type="InterPro" id="IPR052814">
    <property type="entry name" value="Peroxisomal_DnaJ"/>
</dbReference>
<comment type="caution">
    <text evidence="5">The sequence shown here is derived from an EMBL/GenBank/DDBJ whole genome shotgun (WGS) entry which is preliminary data.</text>
</comment>
<feature type="compositionally biased region" description="Low complexity" evidence="3">
    <location>
        <begin position="377"/>
        <end position="388"/>
    </location>
</feature>
<dbReference type="PRINTS" id="PR00625">
    <property type="entry name" value="JDOMAIN"/>
</dbReference>
<evidence type="ECO:0000313" key="6">
    <source>
        <dbReference type="Proteomes" id="UP001165120"/>
    </source>
</evidence>
<keyword evidence="1" id="KW-0143">Chaperone</keyword>
<dbReference type="SMART" id="SM00271">
    <property type="entry name" value="DnaJ"/>
    <property type="match status" value="1"/>
</dbReference>
<dbReference type="Pfam" id="PF14308">
    <property type="entry name" value="DnaJ-X"/>
    <property type="match status" value="1"/>
</dbReference>
<dbReference type="PROSITE" id="PS00636">
    <property type="entry name" value="DNAJ_1"/>
    <property type="match status" value="1"/>
</dbReference>
<evidence type="ECO:0000256" key="1">
    <source>
        <dbReference type="ARBA" id="ARBA00023186"/>
    </source>
</evidence>
<dbReference type="GO" id="GO:0005829">
    <property type="term" value="C:cytosol"/>
    <property type="evidence" value="ECO:0007669"/>
    <property type="project" value="UniProtKB-ARBA"/>
</dbReference>
<dbReference type="InterPro" id="IPR036869">
    <property type="entry name" value="J_dom_sf"/>
</dbReference>
<feature type="region of interest" description="Disordered" evidence="3">
    <location>
        <begin position="356"/>
        <end position="409"/>
    </location>
</feature>
<evidence type="ECO:0000259" key="4">
    <source>
        <dbReference type="PROSITE" id="PS50076"/>
    </source>
</evidence>
<dbReference type="PANTHER" id="PTHR45006">
    <property type="entry name" value="DNAJ-LIKE PROTEIN 1"/>
    <property type="match status" value="1"/>
</dbReference>
<accession>A0A9W6WH38</accession>
<gene>
    <name evidence="5" type="ORF">Cboi02_000326500</name>
</gene>
<organism evidence="5 6">
    <name type="scientific">Candida boidinii</name>
    <name type="common">Yeast</name>
    <dbReference type="NCBI Taxonomy" id="5477"/>
    <lineage>
        <taxon>Eukaryota</taxon>
        <taxon>Fungi</taxon>
        <taxon>Dikarya</taxon>
        <taxon>Ascomycota</taxon>
        <taxon>Saccharomycotina</taxon>
        <taxon>Pichiomycetes</taxon>
        <taxon>Pichiales</taxon>
        <taxon>Pichiaceae</taxon>
        <taxon>Ogataea</taxon>
        <taxon>Ogataea/Candida clade</taxon>
    </lineage>
</organism>
<dbReference type="EMBL" id="BSXN01001097">
    <property type="protein sequence ID" value="GME71571.1"/>
    <property type="molecule type" value="Genomic_DNA"/>
</dbReference>
<proteinExistence type="predicted"/>
<dbReference type="Pfam" id="PF00226">
    <property type="entry name" value="DnaJ"/>
    <property type="match status" value="1"/>
</dbReference>
<feature type="region of interest" description="Disordered" evidence="3">
    <location>
        <begin position="118"/>
        <end position="178"/>
    </location>
</feature>
<dbReference type="GO" id="GO:0016558">
    <property type="term" value="P:protein import into peroxisome matrix"/>
    <property type="evidence" value="ECO:0007669"/>
    <property type="project" value="TreeGrafter"/>
</dbReference>
<keyword evidence="2" id="KW-0175">Coiled coil</keyword>
<protein>
    <submittedName>
        <fullName evidence="5">Unnamed protein product</fullName>
    </submittedName>
</protein>
<keyword evidence="6" id="KW-1185">Reference proteome</keyword>
<dbReference type="CDD" id="cd06257">
    <property type="entry name" value="DnaJ"/>
    <property type="match status" value="1"/>
</dbReference>
<feature type="compositionally biased region" description="Polar residues" evidence="3">
    <location>
        <begin position="389"/>
        <end position="409"/>
    </location>
</feature>
<feature type="compositionally biased region" description="Basic and acidic residues" evidence="3">
    <location>
        <begin position="154"/>
        <end position="169"/>
    </location>
</feature>
<sequence>MVVDTAYYDLLEVSSTATELEIKKAYRKMAIRHHPDKNPDDPEAAQRFQAIGEAYQVLSDKNLRSRYDQYGKENAVPKEGFEDPGDFFEAIFGGSAFLDYIGELTLLKNLAKQYEINEENENESGDKTETANETANGKKDTKDTNEDTNNTKETNSDIPKRKFEEEEHPVSNISSGGKKLALEHGDLSSIGKQLTEEERQKLIEEEKQKKKQAEIDKYEEECRIRKEEIKVELIDKLVSRISLWTETDKASDVTKSFKEKMKYEAESLKMESFGLEILHTIGSIYYTKANIFLKSQRSFLGISGFFSSMKEKGGIAMDTFRTISSALDAQSTMEQLAKMNERREQFLKDEEEKKKLEANGEKGEGEGEQQEREQGETTETQEASTSETDNLLNATNEGNATNNDNSPEIIRVTSQNQDKIEKVEKEPVPTDEDMAEMEKLLMGKILAAAWKGSHLEISSTVRDVCDSVLYDKNVPLQKRIERAEAIIMIAEIFNSTERSKWEAEEARVFEELVAEASQKKTNKK</sequence>
<evidence type="ECO:0000256" key="2">
    <source>
        <dbReference type="SAM" id="Coils"/>
    </source>
</evidence>
<dbReference type="InterPro" id="IPR026894">
    <property type="entry name" value="DnaJ_X"/>
</dbReference>
<dbReference type="FunFam" id="1.10.287.110:FF:000028">
    <property type="entry name" value="DnaJ domain protein"/>
    <property type="match status" value="1"/>
</dbReference>
<dbReference type="SUPFAM" id="SSF46565">
    <property type="entry name" value="Chaperone J-domain"/>
    <property type="match status" value="1"/>
</dbReference>
<evidence type="ECO:0000256" key="3">
    <source>
        <dbReference type="SAM" id="MobiDB-lite"/>
    </source>
</evidence>
<name>A0A9W6WH38_CANBO</name>
<feature type="coiled-coil region" evidence="2">
    <location>
        <begin position="192"/>
        <end position="228"/>
    </location>
</feature>